<evidence type="ECO:0000259" key="3">
    <source>
        <dbReference type="PROSITE" id="PS50977"/>
    </source>
</evidence>
<dbReference type="KEGG" id="ahal:FTX54_003365"/>
<name>A0A5C7FCT4_9BACI</name>
<dbReference type="Pfam" id="PF00440">
    <property type="entry name" value="TetR_N"/>
    <property type="match status" value="1"/>
</dbReference>
<evidence type="ECO:0000313" key="4">
    <source>
        <dbReference type="EMBL" id="WWD80620.1"/>
    </source>
</evidence>
<dbReference type="AlphaFoldDB" id="A0A5C7FCT4"/>
<accession>A0A5C7FCT4</accession>
<dbReference type="Pfam" id="PF21597">
    <property type="entry name" value="TetR_C_43"/>
    <property type="match status" value="1"/>
</dbReference>
<dbReference type="PROSITE" id="PS50977">
    <property type="entry name" value="HTH_TETR_2"/>
    <property type="match status" value="1"/>
</dbReference>
<dbReference type="InterPro" id="IPR001647">
    <property type="entry name" value="HTH_TetR"/>
</dbReference>
<organism evidence="4 5">
    <name type="scientific">Alkalicoccus halolimnae</name>
    <dbReference type="NCBI Taxonomy" id="1667239"/>
    <lineage>
        <taxon>Bacteria</taxon>
        <taxon>Bacillati</taxon>
        <taxon>Bacillota</taxon>
        <taxon>Bacilli</taxon>
        <taxon>Bacillales</taxon>
        <taxon>Bacillaceae</taxon>
        <taxon>Alkalicoccus</taxon>
    </lineage>
</organism>
<keyword evidence="5" id="KW-1185">Reference proteome</keyword>
<proteinExistence type="predicted"/>
<evidence type="ECO:0000313" key="5">
    <source>
        <dbReference type="Proteomes" id="UP000321816"/>
    </source>
</evidence>
<keyword evidence="1 2" id="KW-0238">DNA-binding</keyword>
<dbReference type="GO" id="GO:0003677">
    <property type="term" value="F:DNA binding"/>
    <property type="evidence" value="ECO:0007669"/>
    <property type="project" value="UniProtKB-UniRule"/>
</dbReference>
<sequence length="185" mass="21408">MGRAKTIDEVQLFQETEKLILESGYAGFHFKALSERLGVARSTIYNYYPKKEELITAFMVHLLKQVVTKMDRLSEKEDPVRSMIELWGNYANIHQMMQVMPYIDKKASAKVEESVKEMFRMLQEMKVKIKIILTAEQEKGEVRTDVHMDTLVGLVMAAVQIPMHHASQEDWVKEVYLLINDGLKG</sequence>
<gene>
    <name evidence="4" type="ORF">FTX54_003365</name>
</gene>
<dbReference type="SUPFAM" id="SSF46689">
    <property type="entry name" value="Homeodomain-like"/>
    <property type="match status" value="1"/>
</dbReference>
<dbReference type="OrthoDB" id="153047at2"/>
<dbReference type="EMBL" id="CP144914">
    <property type="protein sequence ID" value="WWD80620.1"/>
    <property type="molecule type" value="Genomic_DNA"/>
</dbReference>
<dbReference type="Proteomes" id="UP000321816">
    <property type="component" value="Chromosome"/>
</dbReference>
<evidence type="ECO:0000256" key="2">
    <source>
        <dbReference type="PROSITE-ProRule" id="PRU00335"/>
    </source>
</evidence>
<protein>
    <submittedName>
        <fullName evidence="4">TetR/AcrR family transcriptional regulator</fullName>
    </submittedName>
</protein>
<feature type="DNA-binding region" description="H-T-H motif" evidence="2">
    <location>
        <begin position="29"/>
        <end position="48"/>
    </location>
</feature>
<reference evidence="4 5" key="1">
    <citation type="submission" date="2024-01" db="EMBL/GenBank/DDBJ databases">
        <title>Complete Genome Sequence of Alkalicoccus halolimnae BZ-SZ-XJ29T, a Moderately Halophilic Bacterium Isolated from a Salt Lake.</title>
        <authorList>
            <person name="Zhao B."/>
        </authorList>
    </citation>
    <scope>NUCLEOTIDE SEQUENCE [LARGE SCALE GENOMIC DNA]</scope>
    <source>
        <strain evidence="4 5">BZ-SZ-XJ29</strain>
    </source>
</reference>
<dbReference type="Gene3D" id="1.10.357.10">
    <property type="entry name" value="Tetracycline Repressor, domain 2"/>
    <property type="match status" value="1"/>
</dbReference>
<dbReference type="RefSeq" id="WP_147805049.1">
    <property type="nucleotide sequence ID" value="NZ_CP144914.1"/>
</dbReference>
<dbReference type="PRINTS" id="PR00455">
    <property type="entry name" value="HTHTETR"/>
</dbReference>
<evidence type="ECO:0000256" key="1">
    <source>
        <dbReference type="ARBA" id="ARBA00023125"/>
    </source>
</evidence>
<dbReference type="InterPro" id="IPR009057">
    <property type="entry name" value="Homeodomain-like_sf"/>
</dbReference>
<dbReference type="InterPro" id="IPR049445">
    <property type="entry name" value="TetR_SbtR-like_C"/>
</dbReference>
<feature type="domain" description="HTH tetR-type" evidence="3">
    <location>
        <begin position="6"/>
        <end position="66"/>
    </location>
</feature>